<dbReference type="EMBL" id="CP008796">
    <property type="protein sequence ID" value="AIH04701.1"/>
    <property type="molecule type" value="Genomic_DNA"/>
</dbReference>
<gene>
    <name evidence="1" type="ORF">HL41_08605</name>
</gene>
<dbReference type="STRING" id="289377.HL41_08605"/>
<evidence type="ECO:0000313" key="1">
    <source>
        <dbReference type="EMBL" id="AIH04701.1"/>
    </source>
</evidence>
<protein>
    <recommendedName>
        <fullName evidence="3">LptD C-terminal domain-containing protein</fullName>
    </recommendedName>
</protein>
<reference evidence="1 2" key="1">
    <citation type="journal article" date="2015" name="Genome Announc.">
        <title>Genome Sequence of a Sulfate-Reducing Thermophilic Bacterium, Thermodesulfobacterium commune DSM 2178T (Phylum Thermodesulfobacteria).</title>
        <authorList>
            <person name="Bhatnagar S."/>
            <person name="Badger J.H."/>
            <person name="Madupu R."/>
            <person name="Khouri H.M."/>
            <person name="O'Connor E.M."/>
            <person name="Robb F.T."/>
            <person name="Ward N.L."/>
            <person name="Eisen J.A."/>
        </authorList>
    </citation>
    <scope>NUCLEOTIDE SEQUENCE [LARGE SCALE GENOMIC DNA]</scope>
    <source>
        <strain evidence="1 2">DSM 2178</strain>
    </source>
</reference>
<dbReference type="GO" id="GO:1990351">
    <property type="term" value="C:transporter complex"/>
    <property type="evidence" value="ECO:0007669"/>
    <property type="project" value="TreeGrafter"/>
</dbReference>
<dbReference type="AlphaFoldDB" id="A0A075WUY0"/>
<accession>A0A075WUY0</accession>
<dbReference type="GO" id="GO:0009279">
    <property type="term" value="C:cell outer membrane"/>
    <property type="evidence" value="ECO:0007669"/>
    <property type="project" value="TreeGrafter"/>
</dbReference>
<organism evidence="1 2">
    <name type="scientific">Thermodesulfobacterium commune DSM 2178</name>
    <dbReference type="NCBI Taxonomy" id="289377"/>
    <lineage>
        <taxon>Bacteria</taxon>
        <taxon>Pseudomonadati</taxon>
        <taxon>Thermodesulfobacteriota</taxon>
        <taxon>Thermodesulfobacteria</taxon>
        <taxon>Thermodesulfobacteriales</taxon>
        <taxon>Thermodesulfobacteriaceae</taxon>
        <taxon>Thermodesulfobacterium</taxon>
    </lineage>
</organism>
<evidence type="ECO:0000313" key="2">
    <source>
        <dbReference type="Proteomes" id="UP000028481"/>
    </source>
</evidence>
<sequence>MGFRVKLIFSKVFLWIISACFFFVPVQAFGSVSKPLEVTAQKVEAFNNFKILVAEGDVVIQTNSMLIWAQKAKYEVSTRYLILYQYKIFDFTKNATLEGDQAFLDLRNEEFWGQNIFMFLKKEGIRIKAKDLHKNALNEYLAKSALVTSCEFDCENEKDFPPWSLEVREFVLTPEGISKGEATKFKIKKQTVVSVPKTAYVPKVTLPMVPQRSTGFLFPKIIQGNRLGLGLQLPFFWPYTDQVDFTLSPMFLTKRGLLLDLESQFRLIEPLEGVFKLRYLKDNKKTLLGDTEKEEEKKHKWWFVGKIDYTPKPNLDFHLDIDVVSNKDFLEEFDIGENGFSSSKTFFLERFHRTLEEKNQEYRTSRFWAQYYRGSLYSRIESSYLDYHGASDKDTVLQPLWGFRLNLLPFKTIGNLMTNFSLVHSYRFRKEGYYGHKLSSNLELAYPFRTSFLFNEFKASYFLNHFILDDSTGFSKNSLNNHYYDVSFTTYTQIFKFYEIPLPLNRNLTFLHVLKPYVSYYFKKKPSKTNLPVFNYEDLSHEEINTLEYGLWQLFRLKNQPDFLRVKVYQQYQFNAEETPIATSSEKRKFSDLGLQVLINYTPHLSLRYDGSYNFYGLGFKKHSFDLGLTDWMVDRLGLTFQDDKAWNTRQLTLFLSHRFFQRLQTDFYLSRNLRLEENTEMRFGLSYVHDCYLLGGGVSITPKDTKFFFRVELKGLGGYGLEK</sequence>
<dbReference type="RefSeq" id="WP_038061352.1">
    <property type="nucleotide sequence ID" value="NZ_CP008796.1"/>
</dbReference>
<keyword evidence="2" id="KW-1185">Reference proteome</keyword>
<dbReference type="PaxDb" id="289377-HL41_08605"/>
<dbReference type="OrthoDB" id="9760225at2"/>
<dbReference type="PANTHER" id="PTHR30189:SF1">
    <property type="entry name" value="LPS-ASSEMBLY PROTEIN LPTD"/>
    <property type="match status" value="1"/>
</dbReference>
<dbReference type="eggNOG" id="COG1452">
    <property type="taxonomic scope" value="Bacteria"/>
</dbReference>
<dbReference type="PANTHER" id="PTHR30189">
    <property type="entry name" value="LPS-ASSEMBLY PROTEIN"/>
    <property type="match status" value="1"/>
</dbReference>
<dbReference type="KEGG" id="tcm:HL41_08605"/>
<name>A0A075WUY0_9BACT</name>
<dbReference type="Proteomes" id="UP000028481">
    <property type="component" value="Chromosome"/>
</dbReference>
<proteinExistence type="predicted"/>
<dbReference type="InterPro" id="IPR050218">
    <property type="entry name" value="LptD"/>
</dbReference>
<dbReference type="HOGENOM" id="CLU_009039_4_0_0"/>
<evidence type="ECO:0008006" key="3">
    <source>
        <dbReference type="Google" id="ProtNLM"/>
    </source>
</evidence>